<protein>
    <submittedName>
        <fullName evidence="1">Histidine phosphatase family protein</fullName>
    </submittedName>
</protein>
<dbReference type="SMART" id="SM00855">
    <property type="entry name" value="PGAM"/>
    <property type="match status" value="1"/>
</dbReference>
<gene>
    <name evidence="1" type="ORF">DI556_20060</name>
</gene>
<proteinExistence type="predicted"/>
<dbReference type="InterPro" id="IPR013078">
    <property type="entry name" value="His_Pase_superF_clade-1"/>
</dbReference>
<dbReference type="EMBL" id="QFPW01000024">
    <property type="protein sequence ID" value="PZQ46514.1"/>
    <property type="molecule type" value="Genomic_DNA"/>
</dbReference>
<dbReference type="Gene3D" id="3.40.50.1240">
    <property type="entry name" value="Phosphoglycerate mutase-like"/>
    <property type="match status" value="1"/>
</dbReference>
<dbReference type="InterPro" id="IPR029033">
    <property type="entry name" value="His_PPase_superfam"/>
</dbReference>
<sequence length="187" mass="19798">MIRLTLLCHGATEATRAAAFPRDEPLEPRALAATRALRGTLSPARVRVSPALRTRQTAEALGFDGATVDPALRDRDPGGWAGASLARLIARDPAAIEAFLTDPRARPGGDGDSTAGLVARLGDWLGRLPPEPGQTLAITHADVMRALVIHVLGAPLAAFGRVDVPPLTTLELVSDGRRWLWRAARAS</sequence>
<organism evidence="1 2">
    <name type="scientific">Rhodovulum sulfidophilum</name>
    <name type="common">Rhodobacter sulfidophilus</name>
    <dbReference type="NCBI Taxonomy" id="35806"/>
    <lineage>
        <taxon>Bacteria</taxon>
        <taxon>Pseudomonadati</taxon>
        <taxon>Pseudomonadota</taxon>
        <taxon>Alphaproteobacteria</taxon>
        <taxon>Rhodobacterales</taxon>
        <taxon>Paracoccaceae</taxon>
        <taxon>Rhodovulum</taxon>
    </lineage>
</organism>
<comment type="caution">
    <text evidence="1">The sequence shown here is derived from an EMBL/GenBank/DDBJ whole genome shotgun (WGS) entry which is preliminary data.</text>
</comment>
<reference evidence="1 2" key="1">
    <citation type="submission" date="2017-08" db="EMBL/GenBank/DDBJ databases">
        <title>Infants hospitalized years apart are colonized by the same room-sourced microbial strains.</title>
        <authorList>
            <person name="Brooks B."/>
            <person name="Olm M.R."/>
            <person name="Firek B.A."/>
            <person name="Baker R."/>
            <person name="Thomas B.C."/>
            <person name="Morowitz M.J."/>
            <person name="Banfield J.F."/>
        </authorList>
    </citation>
    <scope>NUCLEOTIDE SEQUENCE [LARGE SCALE GENOMIC DNA]</scope>
    <source>
        <strain evidence="1">S2_005_002_R2_34</strain>
    </source>
</reference>
<evidence type="ECO:0000313" key="1">
    <source>
        <dbReference type="EMBL" id="PZQ46514.1"/>
    </source>
</evidence>
<dbReference type="AlphaFoldDB" id="A0A2W5N0B5"/>
<name>A0A2W5N0B5_RHOSU</name>
<accession>A0A2W5N0B5</accession>
<dbReference type="Proteomes" id="UP000249185">
    <property type="component" value="Unassembled WGS sequence"/>
</dbReference>
<evidence type="ECO:0000313" key="2">
    <source>
        <dbReference type="Proteomes" id="UP000249185"/>
    </source>
</evidence>
<dbReference type="Pfam" id="PF00300">
    <property type="entry name" value="His_Phos_1"/>
    <property type="match status" value="1"/>
</dbReference>
<dbReference type="SUPFAM" id="SSF53254">
    <property type="entry name" value="Phosphoglycerate mutase-like"/>
    <property type="match status" value="1"/>
</dbReference>
<dbReference type="CDD" id="cd07067">
    <property type="entry name" value="HP_PGM_like"/>
    <property type="match status" value="1"/>
</dbReference>